<dbReference type="EMBL" id="JAOTPO010000002">
    <property type="protein sequence ID" value="MDE5412566.1"/>
    <property type="molecule type" value="Genomic_DNA"/>
</dbReference>
<evidence type="ECO:0008006" key="5">
    <source>
        <dbReference type="Google" id="ProtNLM"/>
    </source>
</evidence>
<protein>
    <recommendedName>
        <fullName evidence="5">YtxH domain-containing protein</fullName>
    </recommendedName>
</protein>
<evidence type="ECO:0000313" key="3">
    <source>
        <dbReference type="EMBL" id="MDE5412566.1"/>
    </source>
</evidence>
<keyword evidence="4" id="KW-1185">Reference proteome</keyword>
<dbReference type="RefSeq" id="WP_275117196.1">
    <property type="nucleotide sequence ID" value="NZ_JAOTPO010000002.1"/>
</dbReference>
<proteinExistence type="predicted"/>
<comment type="caution">
    <text evidence="3">The sequence shown here is derived from an EMBL/GenBank/DDBJ whole genome shotgun (WGS) entry which is preliminary data.</text>
</comment>
<name>A0ABT5VAU0_9BACI</name>
<feature type="compositionally biased region" description="Basic and acidic residues" evidence="1">
    <location>
        <begin position="45"/>
        <end position="55"/>
    </location>
</feature>
<feature type="transmembrane region" description="Helical" evidence="2">
    <location>
        <begin position="6"/>
        <end position="23"/>
    </location>
</feature>
<evidence type="ECO:0000256" key="2">
    <source>
        <dbReference type="SAM" id="Phobius"/>
    </source>
</evidence>
<keyword evidence="2" id="KW-1133">Transmembrane helix</keyword>
<feature type="compositionally biased region" description="Basic residues" evidence="1">
    <location>
        <begin position="28"/>
        <end position="40"/>
    </location>
</feature>
<organism evidence="3 4">
    <name type="scientific">Alkalihalobacterium chitinilyticum</name>
    <dbReference type="NCBI Taxonomy" id="2980103"/>
    <lineage>
        <taxon>Bacteria</taxon>
        <taxon>Bacillati</taxon>
        <taxon>Bacillota</taxon>
        <taxon>Bacilli</taxon>
        <taxon>Bacillales</taxon>
        <taxon>Bacillaceae</taxon>
        <taxon>Alkalihalobacterium</taxon>
    </lineage>
</organism>
<sequence>MIGKVMTTAVAAGAIGTVIYALNDKSKRDKAKNKLQKKRSANSVEIDKNAGHPDPYDINDNTMVSEGALYAVQRYNEEVDDYKKKKRSHHN</sequence>
<accession>A0ABT5VAU0</accession>
<keyword evidence="2" id="KW-0812">Transmembrane</keyword>
<evidence type="ECO:0000313" key="4">
    <source>
        <dbReference type="Proteomes" id="UP001148125"/>
    </source>
</evidence>
<evidence type="ECO:0000256" key="1">
    <source>
        <dbReference type="SAM" id="MobiDB-lite"/>
    </source>
</evidence>
<gene>
    <name evidence="3" type="ORF">N7Z68_04150</name>
</gene>
<reference evidence="3" key="1">
    <citation type="submission" date="2024-05" db="EMBL/GenBank/DDBJ databases">
        <title>Alkalihalobacillus sp. strain MEB203 novel alkaliphilic bacterium from Lonar Lake, India.</title>
        <authorList>
            <person name="Joshi A."/>
            <person name="Thite S."/>
            <person name="Mengade P."/>
        </authorList>
    </citation>
    <scope>NUCLEOTIDE SEQUENCE</scope>
    <source>
        <strain evidence="3">MEB 203</strain>
    </source>
</reference>
<feature type="region of interest" description="Disordered" evidence="1">
    <location>
        <begin position="28"/>
        <end position="60"/>
    </location>
</feature>
<keyword evidence="2" id="KW-0472">Membrane</keyword>
<dbReference type="Proteomes" id="UP001148125">
    <property type="component" value="Unassembled WGS sequence"/>
</dbReference>